<evidence type="ECO:0000256" key="4">
    <source>
        <dbReference type="SAM" id="SignalP"/>
    </source>
</evidence>
<dbReference type="STRING" id="41047.A0A397HK23"/>
<dbReference type="GO" id="GO:0006508">
    <property type="term" value="P:proteolysis"/>
    <property type="evidence" value="ECO:0007669"/>
    <property type="project" value="InterPro"/>
</dbReference>
<feature type="domain" description="Peptidase A1" evidence="5">
    <location>
        <begin position="44"/>
        <end position="399"/>
    </location>
</feature>
<reference evidence="6" key="1">
    <citation type="submission" date="2018-08" db="EMBL/GenBank/DDBJ databases">
        <title>Draft genome sequence of azole-resistant Aspergillus thermomutatus (Neosartorya pseudofischeri) strain HMR AF 39, isolated from a human nasal aspirate.</title>
        <authorList>
            <person name="Parent-Michaud M."/>
            <person name="Dufresne P.J."/>
            <person name="Fournier E."/>
            <person name="Martineau C."/>
            <person name="Moreira S."/>
            <person name="Perkins V."/>
            <person name="De Repentigny L."/>
            <person name="Dufresne S.F."/>
        </authorList>
    </citation>
    <scope>NUCLEOTIDE SEQUENCE [LARGE SCALE GENOMIC DNA]</scope>
    <source>
        <strain evidence="6">HMR AF 39</strain>
    </source>
</reference>
<protein>
    <recommendedName>
        <fullName evidence="5">Peptidase A1 domain-containing protein</fullName>
    </recommendedName>
</protein>
<evidence type="ECO:0000256" key="3">
    <source>
        <dbReference type="PIRSR" id="PIRSR601461-2"/>
    </source>
</evidence>
<proteinExistence type="inferred from homology"/>
<dbReference type="GO" id="GO:0004190">
    <property type="term" value="F:aspartic-type endopeptidase activity"/>
    <property type="evidence" value="ECO:0007669"/>
    <property type="project" value="InterPro"/>
</dbReference>
<dbReference type="PANTHER" id="PTHR47966:SF74">
    <property type="entry name" value="AGR407CP"/>
    <property type="match status" value="1"/>
</dbReference>
<dbReference type="InterPro" id="IPR034164">
    <property type="entry name" value="Pepsin-like_dom"/>
</dbReference>
<comment type="caution">
    <text evidence="6">The sequence shown here is derived from an EMBL/GenBank/DDBJ whole genome shotgun (WGS) entry which is preliminary data.</text>
</comment>
<dbReference type="GeneID" id="38128370"/>
<feature type="disulfide bond" evidence="3">
    <location>
        <begin position="324"/>
        <end position="359"/>
    </location>
</feature>
<dbReference type="Gene3D" id="2.40.70.10">
    <property type="entry name" value="Acid Proteases"/>
    <property type="match status" value="2"/>
</dbReference>
<dbReference type="VEuPathDB" id="FungiDB:CDV56_106396"/>
<evidence type="ECO:0000313" key="6">
    <source>
        <dbReference type="EMBL" id="RHZ63435.1"/>
    </source>
</evidence>
<feature type="chain" id="PRO_5017407100" description="Peptidase A1 domain-containing protein" evidence="4">
    <location>
        <begin position="16"/>
        <end position="407"/>
    </location>
</feature>
<evidence type="ECO:0000256" key="2">
    <source>
        <dbReference type="ARBA" id="ARBA00022801"/>
    </source>
</evidence>
<dbReference type="Pfam" id="PF00026">
    <property type="entry name" value="Asp"/>
    <property type="match status" value="1"/>
</dbReference>
<keyword evidence="3" id="KW-1015">Disulfide bond</keyword>
<dbReference type="PROSITE" id="PS51767">
    <property type="entry name" value="PEPTIDASE_A1"/>
    <property type="match status" value="1"/>
</dbReference>
<keyword evidence="4" id="KW-0732">Signal</keyword>
<dbReference type="SUPFAM" id="SSF50630">
    <property type="entry name" value="Acid proteases"/>
    <property type="match status" value="1"/>
</dbReference>
<sequence>MALFILRLIVAAVTARITMASASNAAPSATASIALPMQSSALGPLFNITVGTPPQPLTVLSDWTWMSLFTRSAHCEGSYNVTACIPPGQQWYNERQSTTFHNTSYDATAWENTSFLPGYPFAVTYGQDRVCMGEICSNETVFQLSNFSITIPDVVPFGGIFGLAPVLPGLNETFFPASYQAYLGGRLGPQVGFHSCAALSSTDTCGGGDMQAVLGGTAGPDVYDPADLVWFDVEAEDWLSESAPLNVRPARSNFWAVQWTGMWIGEESLPLAQSTTTGGCENMPLAVFDEGSEGYRAPVPAAALDTFLSATNATVSGSTYSLPCDIDQEGLPTLRYELQGKHNYTILPSEYVTRSDEGCELRIRAWDFESNGPMALFGQAFLGRLYIVLDFARLQVGLTPLREELFV</sequence>
<evidence type="ECO:0000313" key="7">
    <source>
        <dbReference type="Proteomes" id="UP000215305"/>
    </source>
</evidence>
<dbReference type="Proteomes" id="UP000215305">
    <property type="component" value="Unassembled WGS sequence"/>
</dbReference>
<dbReference type="AlphaFoldDB" id="A0A397HK23"/>
<dbReference type="PANTHER" id="PTHR47966">
    <property type="entry name" value="BETA-SITE APP-CLEAVING ENZYME, ISOFORM A-RELATED"/>
    <property type="match status" value="1"/>
</dbReference>
<comment type="similarity">
    <text evidence="1">Belongs to the peptidase A1 family.</text>
</comment>
<accession>A0A397HK23</accession>
<keyword evidence="7" id="KW-1185">Reference proteome</keyword>
<keyword evidence="2" id="KW-0378">Hydrolase</keyword>
<evidence type="ECO:0000259" key="5">
    <source>
        <dbReference type="PROSITE" id="PS51767"/>
    </source>
</evidence>
<dbReference type="InterPro" id="IPR001461">
    <property type="entry name" value="Aspartic_peptidase_A1"/>
</dbReference>
<feature type="signal peptide" evidence="4">
    <location>
        <begin position="1"/>
        <end position="15"/>
    </location>
</feature>
<dbReference type="InterPro" id="IPR033121">
    <property type="entry name" value="PEPTIDASE_A1"/>
</dbReference>
<dbReference type="CDD" id="cd05471">
    <property type="entry name" value="pepsin_like"/>
    <property type="match status" value="1"/>
</dbReference>
<dbReference type="OrthoDB" id="771136at2759"/>
<dbReference type="EMBL" id="NKHU02000029">
    <property type="protein sequence ID" value="RHZ63435.1"/>
    <property type="molecule type" value="Genomic_DNA"/>
</dbReference>
<dbReference type="RefSeq" id="XP_026617138.1">
    <property type="nucleotide sequence ID" value="XM_026760015.1"/>
</dbReference>
<name>A0A397HK23_ASPTH</name>
<dbReference type="InterPro" id="IPR021109">
    <property type="entry name" value="Peptidase_aspartic_dom_sf"/>
</dbReference>
<gene>
    <name evidence="6" type="ORF">CDV56_106396</name>
</gene>
<evidence type="ECO:0000256" key="1">
    <source>
        <dbReference type="ARBA" id="ARBA00007447"/>
    </source>
</evidence>
<organism evidence="6 7">
    <name type="scientific">Aspergillus thermomutatus</name>
    <name type="common">Neosartorya pseudofischeri</name>
    <dbReference type="NCBI Taxonomy" id="41047"/>
    <lineage>
        <taxon>Eukaryota</taxon>
        <taxon>Fungi</taxon>
        <taxon>Dikarya</taxon>
        <taxon>Ascomycota</taxon>
        <taxon>Pezizomycotina</taxon>
        <taxon>Eurotiomycetes</taxon>
        <taxon>Eurotiomycetidae</taxon>
        <taxon>Eurotiales</taxon>
        <taxon>Aspergillaceae</taxon>
        <taxon>Aspergillus</taxon>
        <taxon>Aspergillus subgen. Fumigati</taxon>
    </lineage>
</organism>